<accession>A0A086J0I1</accession>
<comment type="caution">
    <text evidence="4">The sequence shown here is derived from an EMBL/GenBank/DDBJ whole genome shotgun (WGS) entry which is preliminary data.</text>
</comment>
<evidence type="ECO:0000313" key="5">
    <source>
        <dbReference type="Proteomes" id="UP000054524"/>
    </source>
</evidence>
<dbReference type="InterPro" id="IPR020103">
    <property type="entry name" value="PsdUridine_synth_cat_dom_sf"/>
</dbReference>
<dbReference type="Pfam" id="PF00849">
    <property type="entry name" value="PseudoU_synth_2"/>
    <property type="match status" value="1"/>
</dbReference>
<evidence type="ECO:0000313" key="4">
    <source>
        <dbReference type="EMBL" id="KFG25649.1"/>
    </source>
</evidence>
<sequence length="556" mass="63539">MKEKRNMHVTGAKKDENNAVTAVRMPWYIYEHRAYTKERWVGCKLLDVLSNEFKRRSSLYFQKAIEAGSIHVNAQSVDISYILKHGDLITHTTHRHEPPIPTDKIDIIYENNDILVVDKPSGIPCHPNSSYNKNSLTEILKQRMGLNFISAQNRLDKQTSGIVILAKNSQAAVEYHKKMAEREGIKIYLCKVRGEFPEHEIIVDLPLAISRKTCTTTIHQIDGVFQGKKSTTIFRRIPQNTAAGESILACGLVTGRTHQIRVHLQAIGFPIVDDMVYSQPYIESDLINDLLKIQDNEIVVEKDQNEEKHTLDINKKLDISHDKTTEEDSIRSSPIPEKIKRRIVVQENKTSEIIEEKEENCHITTEKTQKNERTGAGNCKSPDVIVKKEENNLHTEVNEFENIPAQEVDKDLSKDLEDKIDSNYRLINSKSIHITEEVYLKIAESCGLSLTNESVSEFVAAEDCRTDEFQDDKEYLQGVSTNCPSEFIAESCMHCRKSEDLLSSLPKFSTLSLHAWKYYLKDNSFTTELPSWCPEEIDSSVWEGIEATKSKLCHYI</sequence>
<dbReference type="Gene3D" id="3.30.2350.10">
    <property type="entry name" value="Pseudouridine synthase"/>
    <property type="match status" value="1"/>
</dbReference>
<protein>
    <recommendedName>
        <fullName evidence="3">Pseudouridine synthase RsuA/RluA-like domain-containing protein</fullName>
    </recommendedName>
</protein>
<feature type="domain" description="Pseudouridine synthase RsuA/RluA-like" evidence="3">
    <location>
        <begin position="113"/>
        <end position="266"/>
    </location>
</feature>
<dbReference type="GO" id="GO:0003723">
    <property type="term" value="F:RNA binding"/>
    <property type="evidence" value="ECO:0007669"/>
    <property type="project" value="UniProtKB-KW"/>
</dbReference>
<keyword evidence="5" id="KW-1185">Reference proteome</keyword>
<evidence type="ECO:0000256" key="2">
    <source>
        <dbReference type="PROSITE-ProRule" id="PRU00182"/>
    </source>
</evidence>
<dbReference type="NCBIfam" id="TIGR00005">
    <property type="entry name" value="rluA_subfam"/>
    <property type="match status" value="1"/>
</dbReference>
<proteinExistence type="predicted"/>
<dbReference type="HOGENOM" id="CLU_016902_12_0_1"/>
<dbReference type="PANTHER" id="PTHR21600:SF40">
    <property type="entry name" value="PSEUDOURIDYLATE SYNTHASE RPUSD2"/>
    <property type="match status" value="1"/>
</dbReference>
<dbReference type="Proteomes" id="UP000054524">
    <property type="component" value="Unassembled WGS sequence"/>
</dbReference>
<dbReference type="InterPro" id="IPR006145">
    <property type="entry name" value="PsdUridine_synth_RsuA/RluA"/>
</dbReference>
<dbReference type="InterPro" id="IPR050188">
    <property type="entry name" value="RluA_PseudoU_synthase"/>
</dbReference>
<dbReference type="SUPFAM" id="SSF55120">
    <property type="entry name" value="Pseudouridine synthase"/>
    <property type="match status" value="1"/>
</dbReference>
<dbReference type="EMBL" id="AKIJ01000004">
    <property type="protein sequence ID" value="KFG25649.1"/>
    <property type="molecule type" value="Genomic_DNA"/>
</dbReference>
<dbReference type="PANTHER" id="PTHR21600">
    <property type="entry name" value="MITOCHONDRIAL RNA PSEUDOURIDINE SYNTHASE"/>
    <property type="match status" value="1"/>
</dbReference>
<dbReference type="CDD" id="cd02557">
    <property type="entry name" value="PseudoU_synth_ScRIB2"/>
    <property type="match status" value="1"/>
</dbReference>
<dbReference type="GO" id="GO:0009982">
    <property type="term" value="F:pseudouridine synthase activity"/>
    <property type="evidence" value="ECO:0007669"/>
    <property type="project" value="InterPro"/>
</dbReference>
<keyword evidence="2" id="KW-0694">RNA-binding</keyword>
<dbReference type="RefSeq" id="XP_052904204.1">
    <property type="nucleotide sequence ID" value="XM_053049254.1"/>
</dbReference>
<dbReference type="PROSITE" id="PS50889">
    <property type="entry name" value="S4"/>
    <property type="match status" value="1"/>
</dbReference>
<dbReference type="GO" id="GO:0000455">
    <property type="term" value="P:enzyme-directed rRNA pseudouridine synthesis"/>
    <property type="evidence" value="ECO:0007669"/>
    <property type="project" value="TreeGrafter"/>
</dbReference>
<dbReference type="InterPro" id="IPR006225">
    <property type="entry name" value="PsdUridine_synth_RluC/D"/>
</dbReference>
<name>A0A086J0I1_NEMA1</name>
<feature type="active site" evidence="1">
    <location>
        <position position="156"/>
    </location>
</feature>
<evidence type="ECO:0000259" key="3">
    <source>
        <dbReference type="Pfam" id="PF00849"/>
    </source>
</evidence>
<evidence type="ECO:0000256" key="1">
    <source>
        <dbReference type="PIRSR" id="PIRSR606225-1"/>
    </source>
</evidence>
<reference evidence="4 5" key="1">
    <citation type="journal article" date="2014" name="Genome Announc.">
        <title>Genome Sequence of the Microsporidian Species Nematocida sp1 Strain ERTm6 (ATCC PRA-372).</title>
        <authorList>
            <person name="Bakowski M.A."/>
            <person name="Priest M."/>
            <person name="Young S."/>
            <person name="Cuomo C.A."/>
            <person name="Troemel E.R."/>
        </authorList>
    </citation>
    <scope>NUCLEOTIDE SEQUENCE [LARGE SCALE GENOMIC DNA]</scope>
    <source>
        <strain evidence="4 5">ERTm6</strain>
    </source>
</reference>
<gene>
    <name evidence="4" type="ORF">NESG_01627</name>
</gene>
<dbReference type="AlphaFoldDB" id="A0A086J0I1"/>
<organism evidence="4 5">
    <name type="scientific">Nematocida ausubeli (strain ATCC PRA-371 / ERTm2)</name>
    <name type="common">Nematode killer fungus</name>
    <dbReference type="NCBI Taxonomy" id="1913371"/>
    <lineage>
        <taxon>Eukaryota</taxon>
        <taxon>Fungi</taxon>
        <taxon>Fungi incertae sedis</taxon>
        <taxon>Microsporidia</taxon>
        <taxon>Nematocida</taxon>
    </lineage>
</organism>
<dbReference type="GeneID" id="77676600"/>